<evidence type="ECO:0000313" key="1">
    <source>
        <dbReference type="EMBL" id="ORY70757.1"/>
    </source>
</evidence>
<evidence type="ECO:0000313" key="2">
    <source>
        <dbReference type="Proteomes" id="UP000193467"/>
    </source>
</evidence>
<protein>
    <recommendedName>
        <fullName evidence="3">F-box domain-containing protein</fullName>
    </recommendedName>
</protein>
<evidence type="ECO:0008006" key="3">
    <source>
        <dbReference type="Google" id="ProtNLM"/>
    </source>
</evidence>
<accession>A0A1Y2EH56</accession>
<dbReference type="AlphaFoldDB" id="A0A1Y2EH56"/>
<reference evidence="1 2" key="1">
    <citation type="submission" date="2016-07" db="EMBL/GenBank/DDBJ databases">
        <title>Pervasive Adenine N6-methylation of Active Genes in Fungi.</title>
        <authorList>
            <consortium name="DOE Joint Genome Institute"/>
            <person name="Mondo S.J."/>
            <person name="Dannebaum R.O."/>
            <person name="Kuo R.C."/>
            <person name="Labutti K."/>
            <person name="Haridas S."/>
            <person name="Kuo A."/>
            <person name="Salamov A."/>
            <person name="Ahrendt S.R."/>
            <person name="Lipzen A."/>
            <person name="Sullivan W."/>
            <person name="Andreopoulos W.B."/>
            <person name="Clum A."/>
            <person name="Lindquist E."/>
            <person name="Daum C."/>
            <person name="Ramamoorthy G.K."/>
            <person name="Gryganskyi A."/>
            <person name="Culley D."/>
            <person name="Magnuson J.K."/>
            <person name="James T.Y."/>
            <person name="O'Malley M.A."/>
            <person name="Stajich J.E."/>
            <person name="Spatafora J.W."/>
            <person name="Visel A."/>
            <person name="Grigoriev I.V."/>
        </authorList>
    </citation>
    <scope>NUCLEOTIDE SEQUENCE [LARGE SCALE GENOMIC DNA]</scope>
    <source>
        <strain evidence="1 2">62-1032</strain>
    </source>
</reference>
<keyword evidence="2" id="KW-1185">Reference proteome</keyword>
<gene>
    <name evidence="1" type="ORF">BCR35DRAFT_334135</name>
</gene>
<dbReference type="Proteomes" id="UP000193467">
    <property type="component" value="Unassembled WGS sequence"/>
</dbReference>
<dbReference type="InParanoid" id="A0A1Y2EH56"/>
<dbReference type="EMBL" id="MCGR01000054">
    <property type="protein sequence ID" value="ORY70757.1"/>
    <property type="molecule type" value="Genomic_DNA"/>
</dbReference>
<name>A0A1Y2EH56_9BASI</name>
<organism evidence="1 2">
    <name type="scientific">Leucosporidium creatinivorum</name>
    <dbReference type="NCBI Taxonomy" id="106004"/>
    <lineage>
        <taxon>Eukaryota</taxon>
        <taxon>Fungi</taxon>
        <taxon>Dikarya</taxon>
        <taxon>Basidiomycota</taxon>
        <taxon>Pucciniomycotina</taxon>
        <taxon>Microbotryomycetes</taxon>
        <taxon>Leucosporidiales</taxon>
        <taxon>Leucosporidium</taxon>
    </lineage>
</organism>
<proteinExistence type="predicted"/>
<comment type="caution">
    <text evidence="1">The sequence shown here is derived from an EMBL/GenBank/DDBJ whole genome shotgun (WGS) entry which is preliminary data.</text>
</comment>
<sequence>MNPEKERRLPPELQLRVIQVGAELPNLGGFIVPASRSLRAREVCTISSSTTDNWKAQPAGGCTALDGSLVERAIGAVADLESLNIKEVLGLDPLLFYEQRLARLIYLNLEWTITFSPPSSPFPSAVPFHIPLLRLAVVHFPQSPPAELVISLLSAVEIAAGLEVVAIQAHATRAHLALRNPPYVLKTPLELKLLRLRFDSNSSLLLLPLIPLLGNCYQLKHIFVNRPHNALFAALPRPIYHLTLFGSPTESPSDFQSVTKLLRADHLSLSKLEKLSYFFSNEPALTSGLVELREVCKARGIEFDCAREEVGDVWL</sequence>